<reference evidence="2 3" key="1">
    <citation type="submission" date="2021-06" db="EMBL/GenBank/DDBJ databases">
        <authorList>
            <person name="Kallberg Y."/>
            <person name="Tangrot J."/>
            <person name="Rosling A."/>
        </authorList>
    </citation>
    <scope>NUCLEOTIDE SEQUENCE [LARGE SCALE GENOMIC DNA]</scope>
    <source>
        <strain evidence="2 3">120-4 pot B 10/14</strain>
    </source>
</reference>
<keyword evidence="1" id="KW-1133">Transmembrane helix</keyword>
<dbReference type="Proteomes" id="UP000789901">
    <property type="component" value="Unassembled WGS sequence"/>
</dbReference>
<gene>
    <name evidence="2" type="ORF">GMARGA_LOCUS7023</name>
</gene>
<evidence type="ECO:0000256" key="1">
    <source>
        <dbReference type="SAM" id="Phobius"/>
    </source>
</evidence>
<sequence length="115" mass="13288">MPEISENNWPSCCPFIRYDVQNDIIEKRARQMIENVIFGIFLCTGWFFGGSGGLIAAVQNFIEGHYLGGGFSIVSTVLILGHILLHLKLCREVRIFYITRCKEDKRDKREEINDY</sequence>
<name>A0ABN7UJQ2_GIGMA</name>
<protein>
    <submittedName>
        <fullName evidence="2">34443_t:CDS:1</fullName>
    </submittedName>
</protein>
<evidence type="ECO:0000313" key="2">
    <source>
        <dbReference type="EMBL" id="CAG8603957.1"/>
    </source>
</evidence>
<accession>A0ABN7UJQ2</accession>
<feature type="transmembrane region" description="Helical" evidence="1">
    <location>
        <begin position="64"/>
        <end position="85"/>
    </location>
</feature>
<dbReference type="EMBL" id="CAJVQB010003296">
    <property type="protein sequence ID" value="CAG8603957.1"/>
    <property type="molecule type" value="Genomic_DNA"/>
</dbReference>
<keyword evidence="1" id="KW-0812">Transmembrane</keyword>
<keyword evidence="1" id="KW-0472">Membrane</keyword>
<comment type="caution">
    <text evidence="2">The sequence shown here is derived from an EMBL/GenBank/DDBJ whole genome shotgun (WGS) entry which is preliminary data.</text>
</comment>
<feature type="transmembrane region" description="Helical" evidence="1">
    <location>
        <begin position="36"/>
        <end position="58"/>
    </location>
</feature>
<evidence type="ECO:0000313" key="3">
    <source>
        <dbReference type="Proteomes" id="UP000789901"/>
    </source>
</evidence>
<organism evidence="2 3">
    <name type="scientific">Gigaspora margarita</name>
    <dbReference type="NCBI Taxonomy" id="4874"/>
    <lineage>
        <taxon>Eukaryota</taxon>
        <taxon>Fungi</taxon>
        <taxon>Fungi incertae sedis</taxon>
        <taxon>Mucoromycota</taxon>
        <taxon>Glomeromycotina</taxon>
        <taxon>Glomeromycetes</taxon>
        <taxon>Diversisporales</taxon>
        <taxon>Gigasporaceae</taxon>
        <taxon>Gigaspora</taxon>
    </lineage>
</organism>
<proteinExistence type="predicted"/>
<keyword evidence="3" id="KW-1185">Reference proteome</keyword>